<dbReference type="RefSeq" id="NP_817262.1">
    <property type="nucleotide sequence ID" value="NC_004677.2"/>
</dbReference>
<keyword evidence="1" id="KW-0150">Chloroplast</keyword>
<name>Q85WW2_PINKO</name>
<dbReference type="EMBL" id="AY228468">
    <property type="protein sequence ID" value="AAO74107.1"/>
    <property type="molecule type" value="Genomic_DNA"/>
</dbReference>
<organism evidence="1">
    <name type="scientific">Pinus koraiensis</name>
    <name type="common">Korean pine</name>
    <dbReference type="NCBI Taxonomy" id="88728"/>
    <lineage>
        <taxon>Eukaryota</taxon>
        <taxon>Viridiplantae</taxon>
        <taxon>Streptophyta</taxon>
        <taxon>Embryophyta</taxon>
        <taxon>Tracheophyta</taxon>
        <taxon>Spermatophyta</taxon>
        <taxon>Pinopsida</taxon>
        <taxon>Pinidae</taxon>
        <taxon>Conifers I</taxon>
        <taxon>Pinales</taxon>
        <taxon>Pinaceae</taxon>
        <taxon>Pinus</taxon>
        <taxon>Pinus subgen. Strobus</taxon>
    </lineage>
</organism>
<dbReference type="GeneID" id="5048569"/>
<reference evidence="1" key="1">
    <citation type="submission" date="2007-04" db="EMBL/GenBank/DDBJ databases">
        <authorList>
            <person name="Noh E.W."/>
            <person name="Lee J.S."/>
            <person name="Choi Y.I."/>
            <person name="Han M.S."/>
            <person name="Yi Y.S."/>
            <person name="Han S.U."/>
        </authorList>
    </citation>
    <scope>NUCLEOTIDE SEQUENCE</scope>
</reference>
<geneLocation type="chloroplast" evidence="1"/>
<keyword evidence="1" id="KW-0934">Plastid</keyword>
<dbReference type="AlphaFoldDB" id="Q85WW2"/>
<accession>Q85WW2</accession>
<proteinExistence type="predicted"/>
<evidence type="ECO:0000313" key="1">
    <source>
        <dbReference type="EMBL" id="AAO74107.1"/>
    </source>
</evidence>
<protein>
    <submittedName>
        <fullName evidence="1">ORF48c</fullName>
    </submittedName>
</protein>
<sequence length="48" mass="5654">MKLLQSYSPYIARSYIFNHCGPKGEGKTFFFPFVFSFHIFISIRFSPV</sequence>